<dbReference type="RefSeq" id="WP_053328694.1">
    <property type="nucleotide sequence ID" value="NZ_CP009928.1"/>
</dbReference>
<dbReference type="InterPro" id="IPR003749">
    <property type="entry name" value="ThiS/MoaD-like"/>
</dbReference>
<dbReference type="NCBIfam" id="TIGR01682">
    <property type="entry name" value="moaD"/>
    <property type="match status" value="1"/>
</dbReference>
<dbReference type="SUPFAM" id="SSF54285">
    <property type="entry name" value="MoaD/ThiS"/>
    <property type="match status" value="1"/>
</dbReference>
<dbReference type="STRING" id="1324352.OK18_16355"/>
<dbReference type="InterPro" id="IPR044672">
    <property type="entry name" value="MOCS2A"/>
</dbReference>
<dbReference type="UniPathway" id="UPA00344"/>
<dbReference type="Pfam" id="PF02597">
    <property type="entry name" value="ThiS"/>
    <property type="match status" value="1"/>
</dbReference>
<proteinExistence type="inferred from homology"/>
<sequence length="80" mass="9076">MKLKILAFGITKDIFGTSQQEITIKDAITVQQLKSILEEEFPELKKLRSYFIAVNEEYAEEDRMITETDEIAIIPPVSGG</sequence>
<dbReference type="KEGG" id="cgn:OK18_16355"/>
<dbReference type="InterPro" id="IPR012675">
    <property type="entry name" value="Beta-grasp_dom_sf"/>
</dbReference>
<evidence type="ECO:0000313" key="6">
    <source>
        <dbReference type="EMBL" id="AKK73962.1"/>
    </source>
</evidence>
<dbReference type="PANTHER" id="PTHR33359:SF1">
    <property type="entry name" value="MOLYBDOPTERIN SYNTHASE SULFUR CARRIER SUBUNIT"/>
    <property type="match status" value="1"/>
</dbReference>
<dbReference type="Proteomes" id="UP000035213">
    <property type="component" value="Chromosome"/>
</dbReference>
<evidence type="ECO:0000256" key="2">
    <source>
        <dbReference type="ARBA" id="ARBA00022741"/>
    </source>
</evidence>
<dbReference type="EMBL" id="CP009928">
    <property type="protein sequence ID" value="AKK73962.1"/>
    <property type="molecule type" value="Genomic_DNA"/>
</dbReference>
<keyword evidence="3" id="KW-0501">Molybdenum cofactor biosynthesis</keyword>
<gene>
    <name evidence="6" type="ORF">OK18_16355</name>
</gene>
<evidence type="ECO:0000256" key="3">
    <source>
        <dbReference type="ARBA" id="ARBA00023150"/>
    </source>
</evidence>
<dbReference type="GO" id="GO:1990133">
    <property type="term" value="C:molybdopterin adenylyltransferase complex"/>
    <property type="evidence" value="ECO:0007669"/>
    <property type="project" value="TreeGrafter"/>
</dbReference>
<evidence type="ECO:0000313" key="7">
    <source>
        <dbReference type="Proteomes" id="UP000035213"/>
    </source>
</evidence>
<dbReference type="GO" id="GO:0006777">
    <property type="term" value="P:Mo-molybdopterin cofactor biosynthetic process"/>
    <property type="evidence" value="ECO:0007669"/>
    <property type="project" value="UniProtKB-KW"/>
</dbReference>
<comment type="pathway">
    <text evidence="1">Cofactor biosynthesis; molybdopterin biosynthesis.</text>
</comment>
<dbReference type="AlphaFoldDB" id="A0A0G3MA71"/>
<comment type="similarity">
    <text evidence="4">Belongs to the MoaD family.</text>
</comment>
<dbReference type="GO" id="GO:0000166">
    <property type="term" value="F:nucleotide binding"/>
    <property type="evidence" value="ECO:0007669"/>
    <property type="project" value="UniProtKB-KW"/>
</dbReference>
<dbReference type="FunFam" id="3.10.20.30:FF:000010">
    <property type="entry name" value="Molybdopterin synthase sulfur carrier subunit"/>
    <property type="match status" value="1"/>
</dbReference>
<dbReference type="OrthoDB" id="598356at2"/>
<keyword evidence="2" id="KW-0547">Nucleotide-binding</keyword>
<accession>A0A0G3MA71</accession>
<reference evidence="6 7" key="1">
    <citation type="submission" date="2014-11" db="EMBL/GenBank/DDBJ databases">
        <authorList>
            <person name="Park G.-S."/>
            <person name="Hong S.-J."/>
            <person name="Jung B.K."/>
            <person name="Khan A.R."/>
            <person name="Kwak Y."/>
            <person name="Shin J.-H."/>
        </authorList>
    </citation>
    <scope>NUCLEOTIDE SEQUENCE [LARGE SCALE GENOMIC DNA]</scope>
    <source>
        <strain evidence="6 7">DSM 27622</strain>
    </source>
</reference>
<dbReference type="PANTHER" id="PTHR33359">
    <property type="entry name" value="MOLYBDOPTERIN SYNTHASE SULFUR CARRIER SUBUNIT"/>
    <property type="match status" value="1"/>
</dbReference>
<dbReference type="InterPro" id="IPR016155">
    <property type="entry name" value="Mopterin_synth/thiamin_S_b"/>
</dbReference>
<protein>
    <recommendedName>
        <fullName evidence="5">Molybdopterin synthase sulfur carrier subunit</fullName>
    </recommendedName>
</protein>
<organism evidence="6 7">
    <name type="scientific">Chryseobacterium gallinarum</name>
    <dbReference type="NCBI Taxonomy" id="1324352"/>
    <lineage>
        <taxon>Bacteria</taxon>
        <taxon>Pseudomonadati</taxon>
        <taxon>Bacteroidota</taxon>
        <taxon>Flavobacteriia</taxon>
        <taxon>Flavobacteriales</taxon>
        <taxon>Weeksellaceae</taxon>
        <taxon>Chryseobacterium group</taxon>
        <taxon>Chryseobacterium</taxon>
    </lineage>
</organism>
<evidence type="ECO:0000256" key="1">
    <source>
        <dbReference type="ARBA" id="ARBA00005046"/>
    </source>
</evidence>
<evidence type="ECO:0000256" key="4">
    <source>
        <dbReference type="ARBA" id="ARBA00024200"/>
    </source>
</evidence>
<name>A0A0G3MA71_CHRGL</name>
<dbReference type="CDD" id="cd00754">
    <property type="entry name" value="Ubl_MoaD"/>
    <property type="match status" value="1"/>
</dbReference>
<evidence type="ECO:0000256" key="5">
    <source>
        <dbReference type="ARBA" id="ARBA00024247"/>
    </source>
</evidence>
<dbReference type="PATRIC" id="fig|1324352.5.peg.3415"/>
<dbReference type="Gene3D" id="3.10.20.30">
    <property type="match status" value="1"/>
</dbReference>